<evidence type="ECO:0000256" key="1">
    <source>
        <dbReference type="ARBA" id="ARBA00004196"/>
    </source>
</evidence>
<dbReference type="EMBL" id="JASJUT010000007">
    <property type="protein sequence ID" value="MDK2596663.1"/>
    <property type="molecule type" value="Genomic_DNA"/>
</dbReference>
<feature type="signal peptide" evidence="7">
    <location>
        <begin position="1"/>
        <end position="24"/>
    </location>
</feature>
<evidence type="ECO:0000256" key="4">
    <source>
        <dbReference type="ARBA" id="ARBA00023002"/>
    </source>
</evidence>
<accession>A0ABT7ENR8</accession>
<keyword evidence="7" id="KW-0732">Signal</keyword>
<dbReference type="PROSITE" id="PS51007">
    <property type="entry name" value="CYTC"/>
    <property type="match status" value="1"/>
</dbReference>
<keyword evidence="9" id="KW-0575">Peroxidase</keyword>
<dbReference type="InterPro" id="IPR009056">
    <property type="entry name" value="Cyt_c-like_dom"/>
</dbReference>
<dbReference type="Gene3D" id="1.10.760.10">
    <property type="entry name" value="Cytochrome c-like domain"/>
    <property type="match status" value="2"/>
</dbReference>
<keyword evidence="5 6" id="KW-0408">Iron</keyword>
<evidence type="ECO:0000259" key="8">
    <source>
        <dbReference type="PROSITE" id="PS51007"/>
    </source>
</evidence>
<feature type="chain" id="PRO_5045289830" evidence="7">
    <location>
        <begin position="25"/>
        <end position="509"/>
    </location>
</feature>
<organism evidence="9 10">
    <name type="scientific">Pseudoalteromonas obscura</name>
    <dbReference type="NCBI Taxonomy" id="3048491"/>
    <lineage>
        <taxon>Bacteria</taxon>
        <taxon>Pseudomonadati</taxon>
        <taxon>Pseudomonadota</taxon>
        <taxon>Gammaproteobacteria</taxon>
        <taxon>Alteromonadales</taxon>
        <taxon>Pseudoalteromonadaceae</taxon>
        <taxon>Pseudoalteromonas</taxon>
    </lineage>
</organism>
<evidence type="ECO:0000256" key="3">
    <source>
        <dbReference type="ARBA" id="ARBA00022723"/>
    </source>
</evidence>
<dbReference type="RefSeq" id="WP_284137853.1">
    <property type="nucleotide sequence ID" value="NZ_JASJUT010000007.1"/>
</dbReference>
<dbReference type="SUPFAM" id="SSF46626">
    <property type="entry name" value="Cytochrome c"/>
    <property type="match status" value="2"/>
</dbReference>
<evidence type="ECO:0000256" key="2">
    <source>
        <dbReference type="ARBA" id="ARBA00022617"/>
    </source>
</evidence>
<keyword evidence="2 6" id="KW-0349">Heme</keyword>
<dbReference type="GO" id="GO:0004601">
    <property type="term" value="F:peroxidase activity"/>
    <property type="evidence" value="ECO:0007669"/>
    <property type="project" value="UniProtKB-KW"/>
</dbReference>
<keyword evidence="3 6" id="KW-0479">Metal-binding</keyword>
<evidence type="ECO:0000256" key="7">
    <source>
        <dbReference type="SAM" id="SignalP"/>
    </source>
</evidence>
<dbReference type="Pfam" id="PF03150">
    <property type="entry name" value="CCP_MauG"/>
    <property type="match status" value="1"/>
</dbReference>
<protein>
    <submittedName>
        <fullName evidence="9">Cytochrome c peroxidase</fullName>
    </submittedName>
</protein>
<dbReference type="Proteomes" id="UP001231915">
    <property type="component" value="Unassembled WGS sequence"/>
</dbReference>
<keyword evidence="10" id="KW-1185">Reference proteome</keyword>
<keyword evidence="4" id="KW-0560">Oxidoreductase</keyword>
<sequence length="509" mass="55729">MKYKNRIGLGALIFLNVSSFQLQAKPSHEPHRPKKGHAKQLVQIQTAVDIQLQEIVAGQNLSSTIPELSALPHISEPIPQLGMKLFFSKALGAEKTVACASCHHPRLGGADGLSLPIGTNAINPDIIGPLRLTSDTINIPRNSPTIFNVGLANSSLFWDGRVQRINTTDTSGNEISGITTPDSGFGIIDERVGNDLVGALSRFPVTSREEMRGQAFPNALDNQSVREHLAQRIGNYGELANELDKNEWLKEFRQAFNSNDASQSLITFDSIAFALGQYQASVNLVNSPWHDYLRGNQNAMTQAQKRGAALFFTQISDGGAGCVNCHGGTRFSNDGFFNLAFPQFGIGLNEHNSDEGRFLIDSEQRNMFAFRVPSLLNVELTAPYGHSGAYETLEEVVAHYVDPQSAISGFFEKGGACGLRQFTQDQHCQSLNNNALENSQTALNLLQLSPFVAPPLNTNQQADLVAFLKALTDKCAKDSRCIRRFEPSPRTPDPDNLRLKVQNIILGRT</sequence>
<evidence type="ECO:0000256" key="5">
    <source>
        <dbReference type="ARBA" id="ARBA00023004"/>
    </source>
</evidence>
<dbReference type="InterPro" id="IPR051395">
    <property type="entry name" value="Cytochrome_c_Peroxidase/MauG"/>
</dbReference>
<dbReference type="InterPro" id="IPR004852">
    <property type="entry name" value="Di-haem_cyt_c_peroxidsae"/>
</dbReference>
<dbReference type="PANTHER" id="PTHR30600">
    <property type="entry name" value="CYTOCHROME C PEROXIDASE-RELATED"/>
    <property type="match status" value="1"/>
</dbReference>
<comment type="subcellular location">
    <subcellularLocation>
        <location evidence="1">Cell envelope</location>
    </subcellularLocation>
</comment>
<feature type="domain" description="Cytochrome c" evidence="8">
    <location>
        <begin position="302"/>
        <end position="472"/>
    </location>
</feature>
<evidence type="ECO:0000313" key="10">
    <source>
        <dbReference type="Proteomes" id="UP001231915"/>
    </source>
</evidence>
<evidence type="ECO:0000313" key="9">
    <source>
        <dbReference type="EMBL" id="MDK2596663.1"/>
    </source>
</evidence>
<reference evidence="9 10" key="1">
    <citation type="submission" date="2023-05" db="EMBL/GenBank/DDBJ databases">
        <title>Pseudoalteromonas ardens sp. nov., Pseudoalteromonas obscura sp. nov., and Pseudoalteromonas umbrosa sp. nov., isolated from the coral Montipora capitata.</title>
        <authorList>
            <person name="Thomas E.M."/>
            <person name="Smith E.M."/>
            <person name="Papke E."/>
            <person name="Shlafstein M.D."/>
            <person name="Oline D.K."/>
            <person name="Videau P."/>
            <person name="Saw J.H."/>
            <person name="Strangman W.K."/>
            <person name="Ushijima B."/>
        </authorList>
    </citation>
    <scope>NUCLEOTIDE SEQUENCE [LARGE SCALE GENOMIC DNA]</scope>
    <source>
        <strain evidence="9 10">P94</strain>
    </source>
</reference>
<comment type="caution">
    <text evidence="9">The sequence shown here is derived from an EMBL/GenBank/DDBJ whole genome shotgun (WGS) entry which is preliminary data.</text>
</comment>
<name>A0ABT7ENR8_9GAMM</name>
<proteinExistence type="predicted"/>
<evidence type="ECO:0000256" key="6">
    <source>
        <dbReference type="PROSITE-ProRule" id="PRU00433"/>
    </source>
</evidence>
<dbReference type="InterPro" id="IPR036909">
    <property type="entry name" value="Cyt_c-like_dom_sf"/>
</dbReference>
<gene>
    <name evidence="9" type="ORF">QNM18_16560</name>
</gene>